<protein>
    <submittedName>
        <fullName evidence="7">Pullulanase</fullName>
    </submittedName>
</protein>
<dbReference type="RefSeq" id="WP_200230212.1">
    <property type="nucleotide sequence ID" value="NZ_NRRT01000044.1"/>
</dbReference>
<evidence type="ECO:0000256" key="3">
    <source>
        <dbReference type="ARBA" id="ARBA00022801"/>
    </source>
</evidence>
<gene>
    <name evidence="7" type="ORF">CKO43_04535</name>
</gene>
<dbReference type="Pfam" id="PF03714">
    <property type="entry name" value="PUD"/>
    <property type="match status" value="1"/>
</dbReference>
<keyword evidence="3" id="KW-0378">Hydrolase</keyword>
<dbReference type="InterPro" id="IPR005323">
    <property type="entry name" value="CBM41_pullulanase"/>
</dbReference>
<accession>A0ABS1DRD1</accession>
<keyword evidence="2 5" id="KW-0732">Signal</keyword>
<keyword evidence="4" id="KW-0326">Glycosidase</keyword>
<evidence type="ECO:0000313" key="8">
    <source>
        <dbReference type="Proteomes" id="UP001041814"/>
    </source>
</evidence>
<dbReference type="EMBL" id="NRRU01000011">
    <property type="protein sequence ID" value="MBK1712043.1"/>
    <property type="molecule type" value="Genomic_DNA"/>
</dbReference>
<sequence length="158" mass="17516">MKRLAWIAALGTAALFSAGPASAQDAVKAAEVPADMISLHYYRPDGSYAGWGVHFWESFEKVQDGKVVGPRDKADMPIMAISWGSPMKPTGQDGFGMYWQVKANEFRNGKINYIIHKGDTKDCTKDSTWMLAQGRQVFINQGDCTAYFTLEDALKARK</sequence>
<dbReference type="Gene3D" id="2.60.40.1110">
    <property type="match status" value="1"/>
</dbReference>
<name>A0ABS1DRD1_RUBGE</name>
<evidence type="ECO:0000256" key="4">
    <source>
        <dbReference type="ARBA" id="ARBA00023295"/>
    </source>
</evidence>
<evidence type="ECO:0000256" key="1">
    <source>
        <dbReference type="ARBA" id="ARBA00008061"/>
    </source>
</evidence>
<comment type="caution">
    <text evidence="7">The sequence shown here is derived from an EMBL/GenBank/DDBJ whole genome shotgun (WGS) entry which is preliminary data.</text>
</comment>
<evidence type="ECO:0000313" key="7">
    <source>
        <dbReference type="EMBL" id="MBK1712043.1"/>
    </source>
</evidence>
<feature type="domain" description="Pullulanase carbohydrate-binding module 41" evidence="6">
    <location>
        <begin position="37"/>
        <end position="147"/>
    </location>
</feature>
<reference evidence="7" key="2">
    <citation type="journal article" date="2020" name="Microorganisms">
        <title>Osmotic Adaptation and Compatible Solute Biosynthesis of Phototrophic Bacteria as Revealed from Genome Analyses.</title>
        <authorList>
            <person name="Imhoff J.F."/>
            <person name="Rahn T."/>
            <person name="Kunzel S."/>
            <person name="Keller A."/>
            <person name="Neulinger S.C."/>
        </authorList>
    </citation>
    <scope>NUCLEOTIDE SEQUENCE</scope>
    <source>
        <strain evidence="7">IM 151</strain>
    </source>
</reference>
<dbReference type="SUPFAM" id="SSF49452">
    <property type="entry name" value="Starch-binding domain-like"/>
    <property type="match status" value="1"/>
</dbReference>
<dbReference type="Proteomes" id="UP001041814">
    <property type="component" value="Unassembled WGS sequence"/>
</dbReference>
<proteinExistence type="inferred from homology"/>
<dbReference type="InterPro" id="IPR013784">
    <property type="entry name" value="Carb-bd-like_fold"/>
</dbReference>
<dbReference type="CDD" id="cd10315">
    <property type="entry name" value="CBM41_pullulanase"/>
    <property type="match status" value="1"/>
</dbReference>
<reference evidence="7" key="1">
    <citation type="submission" date="2017-08" db="EMBL/GenBank/DDBJ databases">
        <authorList>
            <person name="Imhoff J.F."/>
            <person name="Rahn T."/>
            <person name="Kuenzel S."/>
            <person name="Neulinger S.C."/>
        </authorList>
    </citation>
    <scope>NUCLEOTIDE SEQUENCE</scope>
    <source>
        <strain evidence="7">IM 151</strain>
    </source>
</reference>
<keyword evidence="8" id="KW-1185">Reference proteome</keyword>
<feature type="chain" id="PRO_5045598185" evidence="5">
    <location>
        <begin position="24"/>
        <end position="158"/>
    </location>
</feature>
<evidence type="ECO:0000259" key="6">
    <source>
        <dbReference type="Pfam" id="PF03714"/>
    </source>
</evidence>
<evidence type="ECO:0000256" key="2">
    <source>
        <dbReference type="ARBA" id="ARBA00022729"/>
    </source>
</evidence>
<organism evidence="7 8">
    <name type="scientific">Rubrivivax gelatinosus</name>
    <name type="common">Rhodocyclus gelatinosus</name>
    <name type="synonym">Rhodopseudomonas gelatinosa</name>
    <dbReference type="NCBI Taxonomy" id="28068"/>
    <lineage>
        <taxon>Bacteria</taxon>
        <taxon>Pseudomonadati</taxon>
        <taxon>Pseudomonadota</taxon>
        <taxon>Betaproteobacteria</taxon>
        <taxon>Burkholderiales</taxon>
        <taxon>Sphaerotilaceae</taxon>
        <taxon>Rubrivivax</taxon>
    </lineage>
</organism>
<comment type="similarity">
    <text evidence="1">Belongs to the glycosyl hydrolase 13 family.</text>
</comment>
<feature type="signal peptide" evidence="5">
    <location>
        <begin position="1"/>
        <end position="23"/>
    </location>
</feature>
<evidence type="ECO:0000256" key="5">
    <source>
        <dbReference type="SAM" id="SignalP"/>
    </source>
</evidence>